<dbReference type="EMBL" id="JAGXEW010000008">
    <property type="protein sequence ID" value="KAK1169284.1"/>
    <property type="molecule type" value="Genomic_DNA"/>
</dbReference>
<dbReference type="AlphaFoldDB" id="A0AAD8DIS5"/>
<comment type="caution">
    <text evidence="1">The sequence shown here is derived from an EMBL/GenBank/DDBJ whole genome shotgun (WGS) entry which is preliminary data.</text>
</comment>
<evidence type="ECO:0000313" key="2">
    <source>
        <dbReference type="Proteomes" id="UP001230051"/>
    </source>
</evidence>
<accession>A0AAD8DIS5</accession>
<keyword evidence="2" id="KW-1185">Reference proteome</keyword>
<organism evidence="1 2">
    <name type="scientific">Acipenser oxyrinchus oxyrinchus</name>
    <dbReference type="NCBI Taxonomy" id="40147"/>
    <lineage>
        <taxon>Eukaryota</taxon>
        <taxon>Metazoa</taxon>
        <taxon>Chordata</taxon>
        <taxon>Craniata</taxon>
        <taxon>Vertebrata</taxon>
        <taxon>Euteleostomi</taxon>
        <taxon>Actinopterygii</taxon>
        <taxon>Chondrostei</taxon>
        <taxon>Acipenseriformes</taxon>
        <taxon>Acipenseridae</taxon>
        <taxon>Acipenser</taxon>
    </lineage>
</organism>
<dbReference type="Proteomes" id="UP001230051">
    <property type="component" value="Unassembled WGS sequence"/>
</dbReference>
<name>A0AAD8DIS5_ACIOX</name>
<sequence>MQTFYTALKEQAKMIQCCIGGETEEQKSQSQRDAPSRILKEDLHSQDVNLHSPDHVAHPAHFYHASHSGTLTLF</sequence>
<protein>
    <submittedName>
        <fullName evidence="1">Uncharacterized protein</fullName>
    </submittedName>
</protein>
<proteinExistence type="predicted"/>
<gene>
    <name evidence="1" type="ORF">AOXY_G10266</name>
</gene>
<evidence type="ECO:0000313" key="1">
    <source>
        <dbReference type="EMBL" id="KAK1169284.1"/>
    </source>
</evidence>
<reference evidence="1" key="1">
    <citation type="submission" date="2022-02" db="EMBL/GenBank/DDBJ databases">
        <title>Atlantic sturgeon de novo genome assembly.</title>
        <authorList>
            <person name="Stock M."/>
            <person name="Klopp C."/>
            <person name="Guiguen Y."/>
            <person name="Cabau C."/>
            <person name="Parinello H."/>
            <person name="Santidrian Yebra-Pimentel E."/>
            <person name="Kuhl H."/>
            <person name="Dirks R.P."/>
            <person name="Guessner J."/>
            <person name="Wuertz S."/>
            <person name="Du K."/>
            <person name="Schartl M."/>
        </authorList>
    </citation>
    <scope>NUCLEOTIDE SEQUENCE</scope>
    <source>
        <strain evidence="1">STURGEONOMICS-FGT-2020</strain>
        <tissue evidence="1">Whole blood</tissue>
    </source>
</reference>